<keyword evidence="1" id="KW-0472">Membrane</keyword>
<dbReference type="Proteomes" id="UP001642260">
    <property type="component" value="Unassembled WGS sequence"/>
</dbReference>
<name>A0ABC8J1B2_ERUVS</name>
<proteinExistence type="predicted"/>
<dbReference type="AlphaFoldDB" id="A0ABC8J1B2"/>
<gene>
    <name evidence="2" type="ORF">ERUC_LOCUS5397</name>
</gene>
<dbReference type="PANTHER" id="PTHR33248">
    <property type="entry name" value="ZINC ION-BINDING PROTEIN"/>
    <property type="match status" value="1"/>
</dbReference>
<evidence type="ECO:0000256" key="1">
    <source>
        <dbReference type="SAM" id="Phobius"/>
    </source>
</evidence>
<sequence length="155" mass="17634">MSKSTSASSSSSSGLKTLVPGPPCWCSRHTNVTMSWSDENPGRRFNRCEVHGFVSWVDKEEPSTWQKVSLLEARNQIRRYKRETTDLRATLAETNAVIESLRSSTERNDEVEIQPCGNQIGELWEGSKKTMRTMFFITWILMLITTAMIIISISK</sequence>
<keyword evidence="3" id="KW-1185">Reference proteome</keyword>
<evidence type="ECO:0008006" key="4">
    <source>
        <dbReference type="Google" id="ProtNLM"/>
    </source>
</evidence>
<comment type="caution">
    <text evidence="2">The sequence shown here is derived from an EMBL/GenBank/DDBJ whole genome shotgun (WGS) entry which is preliminary data.</text>
</comment>
<accession>A0ABC8J1B2</accession>
<evidence type="ECO:0000313" key="3">
    <source>
        <dbReference type="Proteomes" id="UP001642260"/>
    </source>
</evidence>
<organism evidence="2 3">
    <name type="scientific">Eruca vesicaria subsp. sativa</name>
    <name type="common">Garden rocket</name>
    <name type="synonym">Eruca sativa</name>
    <dbReference type="NCBI Taxonomy" id="29727"/>
    <lineage>
        <taxon>Eukaryota</taxon>
        <taxon>Viridiplantae</taxon>
        <taxon>Streptophyta</taxon>
        <taxon>Embryophyta</taxon>
        <taxon>Tracheophyta</taxon>
        <taxon>Spermatophyta</taxon>
        <taxon>Magnoliopsida</taxon>
        <taxon>eudicotyledons</taxon>
        <taxon>Gunneridae</taxon>
        <taxon>Pentapetalae</taxon>
        <taxon>rosids</taxon>
        <taxon>malvids</taxon>
        <taxon>Brassicales</taxon>
        <taxon>Brassicaceae</taxon>
        <taxon>Brassiceae</taxon>
        <taxon>Eruca</taxon>
    </lineage>
</organism>
<feature type="transmembrane region" description="Helical" evidence="1">
    <location>
        <begin position="134"/>
        <end position="153"/>
    </location>
</feature>
<keyword evidence="1" id="KW-1133">Transmembrane helix</keyword>
<reference evidence="2 3" key="1">
    <citation type="submission" date="2022-03" db="EMBL/GenBank/DDBJ databases">
        <authorList>
            <person name="Macdonald S."/>
            <person name="Ahmed S."/>
            <person name="Newling K."/>
        </authorList>
    </citation>
    <scope>NUCLEOTIDE SEQUENCE [LARGE SCALE GENOMIC DNA]</scope>
</reference>
<keyword evidence="1" id="KW-0812">Transmembrane</keyword>
<evidence type="ECO:0000313" key="2">
    <source>
        <dbReference type="EMBL" id="CAH8309226.1"/>
    </source>
</evidence>
<dbReference type="EMBL" id="CAKOAT010070155">
    <property type="protein sequence ID" value="CAH8309226.1"/>
    <property type="molecule type" value="Genomic_DNA"/>
</dbReference>
<protein>
    <recommendedName>
        <fullName evidence="4">Zinc finger GRF-type domain-containing protein</fullName>
    </recommendedName>
</protein>